<accession>T1KVP0</accession>
<dbReference type="AlphaFoldDB" id="T1KVP0"/>
<keyword evidence="2" id="KW-1185">Reference proteome</keyword>
<evidence type="ECO:0000313" key="2">
    <source>
        <dbReference type="Proteomes" id="UP000015104"/>
    </source>
</evidence>
<dbReference type="EnsemblMetazoa" id="tetur23g01340.1">
    <property type="protein sequence ID" value="tetur23g01340.1"/>
    <property type="gene ID" value="tetur23g01340"/>
</dbReference>
<sequence length="36" mass="4141">MDISFPLIFYCLVKEEGSNCRQGHVKCQEGQSNCYL</sequence>
<reference evidence="1" key="2">
    <citation type="submission" date="2015-06" db="UniProtKB">
        <authorList>
            <consortium name="EnsemblMetazoa"/>
        </authorList>
    </citation>
    <scope>IDENTIFICATION</scope>
</reference>
<reference evidence="2" key="1">
    <citation type="submission" date="2011-08" db="EMBL/GenBank/DDBJ databases">
        <authorList>
            <person name="Rombauts S."/>
        </authorList>
    </citation>
    <scope>NUCLEOTIDE SEQUENCE</scope>
    <source>
        <strain evidence="2">London</strain>
    </source>
</reference>
<dbReference type="EMBL" id="CAEY01000613">
    <property type="status" value="NOT_ANNOTATED_CDS"/>
    <property type="molecule type" value="Genomic_DNA"/>
</dbReference>
<dbReference type="Proteomes" id="UP000015104">
    <property type="component" value="Unassembled WGS sequence"/>
</dbReference>
<dbReference type="HOGENOM" id="CLU_3360331_0_0_1"/>
<protein>
    <submittedName>
        <fullName evidence="1">Uncharacterized protein</fullName>
    </submittedName>
</protein>
<evidence type="ECO:0000313" key="1">
    <source>
        <dbReference type="EnsemblMetazoa" id="tetur23g01340.1"/>
    </source>
</evidence>
<proteinExistence type="predicted"/>
<organism evidence="1 2">
    <name type="scientific">Tetranychus urticae</name>
    <name type="common">Two-spotted spider mite</name>
    <dbReference type="NCBI Taxonomy" id="32264"/>
    <lineage>
        <taxon>Eukaryota</taxon>
        <taxon>Metazoa</taxon>
        <taxon>Ecdysozoa</taxon>
        <taxon>Arthropoda</taxon>
        <taxon>Chelicerata</taxon>
        <taxon>Arachnida</taxon>
        <taxon>Acari</taxon>
        <taxon>Acariformes</taxon>
        <taxon>Trombidiformes</taxon>
        <taxon>Prostigmata</taxon>
        <taxon>Eleutherengona</taxon>
        <taxon>Raphignathae</taxon>
        <taxon>Tetranychoidea</taxon>
        <taxon>Tetranychidae</taxon>
        <taxon>Tetranychus</taxon>
    </lineage>
</organism>
<name>T1KVP0_TETUR</name>